<dbReference type="AlphaFoldDB" id="A0AAJ0GMB6"/>
<gene>
    <name evidence="1" type="ORF">B0T15DRAFT_497038</name>
</gene>
<sequence length="75" mass="8534">MDPHEAAEKMLHCRYTVDDCKAGKAFGEYAQTMLKYATRLAWLMIRLIPKEALGFASATPAQNRVVDWIAFMRLA</sequence>
<evidence type="ECO:0000313" key="1">
    <source>
        <dbReference type="EMBL" id="KAK3302578.1"/>
    </source>
</evidence>
<accession>A0AAJ0GMB6</accession>
<organism evidence="1 2">
    <name type="scientific">Chaetomium strumarium</name>
    <dbReference type="NCBI Taxonomy" id="1170767"/>
    <lineage>
        <taxon>Eukaryota</taxon>
        <taxon>Fungi</taxon>
        <taxon>Dikarya</taxon>
        <taxon>Ascomycota</taxon>
        <taxon>Pezizomycotina</taxon>
        <taxon>Sordariomycetes</taxon>
        <taxon>Sordariomycetidae</taxon>
        <taxon>Sordariales</taxon>
        <taxon>Chaetomiaceae</taxon>
        <taxon>Chaetomium</taxon>
    </lineage>
</organism>
<dbReference type="Proteomes" id="UP001273166">
    <property type="component" value="Unassembled WGS sequence"/>
</dbReference>
<protein>
    <submittedName>
        <fullName evidence="1">Uncharacterized protein</fullName>
    </submittedName>
</protein>
<proteinExistence type="predicted"/>
<reference evidence="1" key="1">
    <citation type="journal article" date="2023" name="Mol. Phylogenet. Evol.">
        <title>Genome-scale phylogeny and comparative genomics of the fungal order Sordariales.</title>
        <authorList>
            <person name="Hensen N."/>
            <person name="Bonometti L."/>
            <person name="Westerberg I."/>
            <person name="Brannstrom I.O."/>
            <person name="Guillou S."/>
            <person name="Cros-Aarteil S."/>
            <person name="Calhoun S."/>
            <person name="Haridas S."/>
            <person name="Kuo A."/>
            <person name="Mondo S."/>
            <person name="Pangilinan J."/>
            <person name="Riley R."/>
            <person name="LaButti K."/>
            <person name="Andreopoulos B."/>
            <person name="Lipzen A."/>
            <person name="Chen C."/>
            <person name="Yan M."/>
            <person name="Daum C."/>
            <person name="Ng V."/>
            <person name="Clum A."/>
            <person name="Steindorff A."/>
            <person name="Ohm R.A."/>
            <person name="Martin F."/>
            <person name="Silar P."/>
            <person name="Natvig D.O."/>
            <person name="Lalanne C."/>
            <person name="Gautier V."/>
            <person name="Ament-Velasquez S.L."/>
            <person name="Kruys A."/>
            <person name="Hutchinson M.I."/>
            <person name="Powell A.J."/>
            <person name="Barry K."/>
            <person name="Miller A.N."/>
            <person name="Grigoriev I.V."/>
            <person name="Debuchy R."/>
            <person name="Gladieux P."/>
            <person name="Hiltunen Thoren M."/>
            <person name="Johannesson H."/>
        </authorList>
    </citation>
    <scope>NUCLEOTIDE SEQUENCE</scope>
    <source>
        <strain evidence="1">CBS 333.67</strain>
    </source>
</reference>
<comment type="caution">
    <text evidence="1">The sequence shown here is derived from an EMBL/GenBank/DDBJ whole genome shotgun (WGS) entry which is preliminary data.</text>
</comment>
<dbReference type="EMBL" id="JAUDZG010000007">
    <property type="protein sequence ID" value="KAK3302578.1"/>
    <property type="molecule type" value="Genomic_DNA"/>
</dbReference>
<dbReference type="RefSeq" id="XP_062718358.1">
    <property type="nucleotide sequence ID" value="XM_062867237.1"/>
</dbReference>
<evidence type="ECO:0000313" key="2">
    <source>
        <dbReference type="Proteomes" id="UP001273166"/>
    </source>
</evidence>
<name>A0AAJ0GMB6_9PEZI</name>
<reference evidence="1" key="2">
    <citation type="submission" date="2023-06" db="EMBL/GenBank/DDBJ databases">
        <authorList>
            <consortium name="Lawrence Berkeley National Laboratory"/>
            <person name="Mondo S.J."/>
            <person name="Hensen N."/>
            <person name="Bonometti L."/>
            <person name="Westerberg I."/>
            <person name="Brannstrom I.O."/>
            <person name="Guillou S."/>
            <person name="Cros-Aarteil S."/>
            <person name="Calhoun S."/>
            <person name="Haridas S."/>
            <person name="Kuo A."/>
            <person name="Pangilinan J."/>
            <person name="Riley R."/>
            <person name="Labutti K."/>
            <person name="Andreopoulos B."/>
            <person name="Lipzen A."/>
            <person name="Chen C."/>
            <person name="Yanf M."/>
            <person name="Daum C."/>
            <person name="Ng V."/>
            <person name="Clum A."/>
            <person name="Steindorff A."/>
            <person name="Ohm R."/>
            <person name="Martin F."/>
            <person name="Silar P."/>
            <person name="Natvig D."/>
            <person name="Lalanne C."/>
            <person name="Gautier V."/>
            <person name="Ament-Velasquez S.L."/>
            <person name="Kruys A."/>
            <person name="Hutchinson M.I."/>
            <person name="Powell A.J."/>
            <person name="Barry K."/>
            <person name="Miller A.N."/>
            <person name="Grigoriev I.V."/>
            <person name="Debuchy R."/>
            <person name="Gladieux P."/>
            <person name="Thoren M.H."/>
            <person name="Johannesson H."/>
        </authorList>
    </citation>
    <scope>NUCLEOTIDE SEQUENCE</scope>
    <source>
        <strain evidence="1">CBS 333.67</strain>
    </source>
</reference>
<keyword evidence="2" id="KW-1185">Reference proteome</keyword>
<dbReference type="GeneID" id="87886066"/>